<dbReference type="SUPFAM" id="SSF51110">
    <property type="entry name" value="alpha-D-mannose-specific plant lectins"/>
    <property type="match status" value="1"/>
</dbReference>
<evidence type="ECO:0000313" key="4">
    <source>
        <dbReference type="Proteomes" id="UP000540506"/>
    </source>
</evidence>
<dbReference type="InterPro" id="IPR001480">
    <property type="entry name" value="Bulb-type_lectin_dom"/>
</dbReference>
<protein>
    <recommendedName>
        <fullName evidence="2">Bulb-type lectin domain-containing protein</fullName>
    </recommendedName>
</protein>
<comment type="caution">
    <text evidence="3">The sequence shown here is derived from an EMBL/GenBank/DDBJ whole genome shotgun (WGS) entry which is preliminary data.</text>
</comment>
<keyword evidence="4" id="KW-1185">Reference proteome</keyword>
<accession>A0A7W7R8R6</accession>
<reference evidence="3 4" key="1">
    <citation type="submission" date="2020-08" db="EMBL/GenBank/DDBJ databases">
        <title>Sequencing the genomes of 1000 actinobacteria strains.</title>
        <authorList>
            <person name="Klenk H.-P."/>
        </authorList>
    </citation>
    <scope>NUCLEOTIDE SEQUENCE [LARGE SCALE GENOMIC DNA]</scope>
    <source>
        <strain evidence="3 4">DSM 41654</strain>
    </source>
</reference>
<dbReference type="Gene3D" id="2.90.10.10">
    <property type="entry name" value="Bulb-type lectin domain"/>
    <property type="match status" value="2"/>
</dbReference>
<evidence type="ECO:0000313" key="3">
    <source>
        <dbReference type="EMBL" id="MBB4927456.1"/>
    </source>
</evidence>
<dbReference type="PROSITE" id="PS50927">
    <property type="entry name" value="BULB_LECTIN"/>
    <property type="match status" value="1"/>
</dbReference>
<feature type="signal peptide" evidence="1">
    <location>
        <begin position="1"/>
        <end position="28"/>
    </location>
</feature>
<feature type="chain" id="PRO_5030895050" description="Bulb-type lectin domain-containing protein" evidence="1">
    <location>
        <begin position="29"/>
        <end position="162"/>
    </location>
</feature>
<dbReference type="AlphaFoldDB" id="A0A7W7R8R6"/>
<dbReference type="Proteomes" id="UP000540506">
    <property type="component" value="Unassembled WGS sequence"/>
</dbReference>
<evidence type="ECO:0000259" key="2">
    <source>
        <dbReference type="PROSITE" id="PS50927"/>
    </source>
</evidence>
<organism evidence="3 4">
    <name type="scientific">Kitasatospora kifunensis</name>
    <name type="common">Streptomyces kifunensis</name>
    <dbReference type="NCBI Taxonomy" id="58351"/>
    <lineage>
        <taxon>Bacteria</taxon>
        <taxon>Bacillati</taxon>
        <taxon>Actinomycetota</taxon>
        <taxon>Actinomycetes</taxon>
        <taxon>Kitasatosporales</taxon>
        <taxon>Streptomycetaceae</taxon>
        <taxon>Kitasatospora</taxon>
    </lineage>
</organism>
<dbReference type="SMART" id="SM00108">
    <property type="entry name" value="B_lectin"/>
    <property type="match status" value="1"/>
</dbReference>
<proteinExistence type="predicted"/>
<keyword evidence="1" id="KW-0732">Signal</keyword>
<dbReference type="RefSeq" id="WP_184941765.1">
    <property type="nucleotide sequence ID" value="NZ_JACHJV010000001.1"/>
</dbReference>
<feature type="domain" description="Bulb-type lectin" evidence="2">
    <location>
        <begin position="41"/>
        <end position="155"/>
    </location>
</feature>
<name>A0A7W7R8R6_KITKI</name>
<dbReference type="InterPro" id="IPR036426">
    <property type="entry name" value="Bulb-type_lectin_dom_sf"/>
</dbReference>
<evidence type="ECO:0000256" key="1">
    <source>
        <dbReference type="SAM" id="SignalP"/>
    </source>
</evidence>
<sequence length="162" mass="17104">MRSRPAALGLAAIAFAATAAFGPTPASAATMAPNDAWIPCPVGLTADKAWAPGSNFAPGVRWCVGEYQLTMQNDGNFVIYDVNGHPLWNTQTEGHPGAGAIMQNDGNLVVQKNNQPLWNSGTGGNTGSYYYLCFQTDGNLVIYAPLPNTTPCNGAPRWDSNT</sequence>
<gene>
    <name evidence="3" type="ORF">FHR34_006449</name>
</gene>
<dbReference type="EMBL" id="JACHJV010000001">
    <property type="protein sequence ID" value="MBB4927456.1"/>
    <property type="molecule type" value="Genomic_DNA"/>
</dbReference>